<evidence type="ECO:0000313" key="3">
    <source>
        <dbReference type="EMBL" id="PRP95387.1"/>
    </source>
</evidence>
<accession>A0A2S9XR93</accession>
<dbReference type="RefSeq" id="WP_146155900.1">
    <property type="nucleotide sequence ID" value="NZ_PVNK01000171.1"/>
</dbReference>
<dbReference type="AlphaFoldDB" id="A0A2S9XR93"/>
<dbReference type="OrthoDB" id="233093at2"/>
<protein>
    <recommendedName>
        <fullName evidence="2">DUF2169 domain-containing protein</fullName>
    </recommendedName>
</protein>
<keyword evidence="4" id="KW-1185">Reference proteome</keyword>
<organism evidence="3 4">
    <name type="scientific">Enhygromyxa salina</name>
    <dbReference type="NCBI Taxonomy" id="215803"/>
    <lineage>
        <taxon>Bacteria</taxon>
        <taxon>Pseudomonadati</taxon>
        <taxon>Myxococcota</taxon>
        <taxon>Polyangia</taxon>
        <taxon>Nannocystales</taxon>
        <taxon>Nannocystaceae</taxon>
        <taxon>Enhygromyxa</taxon>
    </lineage>
</organism>
<proteinExistence type="predicted"/>
<sequence>MVVPSRDAVIVRMGMTNGPGWPRSKFVAGVLAALPSPLAPTGLDMQITANTTGMAADLGVAADVEARDHCVIVIKGSFQADPAGAMTLLPEQPPPCATDEHYGDPATTSLRRANDFALYKPRAELLVDGFAHVPEGSPPVPELRVTLEVGERRKQVLVSGERVWVSNFGSASPSPPVPFTRMPLRFERAFGGPLEPRNPVGVGYHPKRSARDVDGLPVPNLEAPDERVERPDARTRPVGLGPLGRSWQPRLRHAGTYDARWRSERCPFLPDDFDARYFLSAPEDQHFDHFRGAERIRCHHMAARPVVTYVLPTVRVPVHVFTATGPSRAGLAVLDTVILQPHLARAELVWRTSVPLTKKLGALREVRIGELPARADGILGYRDGKPHFGDLRAALRWLRRKPGSPRR</sequence>
<evidence type="ECO:0000256" key="1">
    <source>
        <dbReference type="SAM" id="MobiDB-lite"/>
    </source>
</evidence>
<dbReference type="InterPro" id="IPR018683">
    <property type="entry name" value="DUF2169"/>
</dbReference>
<dbReference type="Proteomes" id="UP000237968">
    <property type="component" value="Unassembled WGS sequence"/>
</dbReference>
<reference evidence="3 4" key="1">
    <citation type="submission" date="2018-03" db="EMBL/GenBank/DDBJ databases">
        <title>Draft Genome Sequences of the Obligatory Marine Myxobacteria Enhygromyxa salina SWB005.</title>
        <authorList>
            <person name="Poehlein A."/>
            <person name="Moghaddam J.A."/>
            <person name="Harms H."/>
            <person name="Alanjari M."/>
            <person name="Koenig G.M."/>
            <person name="Daniel R."/>
            <person name="Schaeberle T.F."/>
        </authorList>
    </citation>
    <scope>NUCLEOTIDE SEQUENCE [LARGE SCALE GENOMIC DNA]</scope>
    <source>
        <strain evidence="3 4">SWB005</strain>
    </source>
</reference>
<comment type="caution">
    <text evidence="3">The sequence shown here is derived from an EMBL/GenBank/DDBJ whole genome shotgun (WGS) entry which is preliminary data.</text>
</comment>
<dbReference type="Pfam" id="PF09937">
    <property type="entry name" value="DUF2169"/>
    <property type="match status" value="1"/>
</dbReference>
<feature type="domain" description="DUF2169" evidence="2">
    <location>
        <begin position="66"/>
        <end position="351"/>
    </location>
</feature>
<feature type="compositionally biased region" description="Basic and acidic residues" evidence="1">
    <location>
        <begin position="224"/>
        <end position="235"/>
    </location>
</feature>
<evidence type="ECO:0000259" key="2">
    <source>
        <dbReference type="Pfam" id="PF09937"/>
    </source>
</evidence>
<feature type="region of interest" description="Disordered" evidence="1">
    <location>
        <begin position="207"/>
        <end position="241"/>
    </location>
</feature>
<gene>
    <name evidence="3" type="ORF">ENSA5_39720</name>
</gene>
<dbReference type="EMBL" id="PVNK01000171">
    <property type="protein sequence ID" value="PRP95387.1"/>
    <property type="molecule type" value="Genomic_DNA"/>
</dbReference>
<name>A0A2S9XR93_9BACT</name>
<evidence type="ECO:0000313" key="4">
    <source>
        <dbReference type="Proteomes" id="UP000237968"/>
    </source>
</evidence>